<gene>
    <name evidence="1" type="ORF">BOTBODRAFT_324298</name>
</gene>
<dbReference type="EMBL" id="KL198017">
    <property type="protein sequence ID" value="KDQ20972.1"/>
    <property type="molecule type" value="Genomic_DNA"/>
</dbReference>
<sequence length="239" mass="26297">MEPPLPRCEWPSRQLGVGDRCQTQTRGRTSKGLWITRDAFCPLLCSSATGHVQTDRWHGTPAIRPSSWKLASPIAPQFSSQLEGLRVEARAGSDQGRPDRLAQRCRFRDRLFRPGLSFIRSLAAAAHSCSCQCDPSMCTSGVSVLSKAYGARTRRATLVPSAICNLSESPVSPRARASFKDTSCTCQQHLAKMRKPSCAALSFFHHRHILLHHGSWPTGARASARWRKEAGADKEGCEA</sequence>
<proteinExistence type="predicted"/>
<organism evidence="1 2">
    <name type="scientific">Botryobasidium botryosum (strain FD-172 SS1)</name>
    <dbReference type="NCBI Taxonomy" id="930990"/>
    <lineage>
        <taxon>Eukaryota</taxon>
        <taxon>Fungi</taxon>
        <taxon>Dikarya</taxon>
        <taxon>Basidiomycota</taxon>
        <taxon>Agaricomycotina</taxon>
        <taxon>Agaricomycetes</taxon>
        <taxon>Cantharellales</taxon>
        <taxon>Botryobasidiaceae</taxon>
        <taxon>Botryobasidium</taxon>
    </lineage>
</organism>
<dbReference type="AlphaFoldDB" id="A0A067NA21"/>
<evidence type="ECO:0000313" key="2">
    <source>
        <dbReference type="Proteomes" id="UP000027195"/>
    </source>
</evidence>
<name>A0A067NA21_BOTB1</name>
<evidence type="ECO:0000313" key="1">
    <source>
        <dbReference type="EMBL" id="KDQ20972.1"/>
    </source>
</evidence>
<keyword evidence="2" id="KW-1185">Reference proteome</keyword>
<dbReference type="HOGENOM" id="CLU_1160941_0_0_1"/>
<reference evidence="2" key="1">
    <citation type="journal article" date="2014" name="Proc. Natl. Acad. Sci. U.S.A.">
        <title>Extensive sampling of basidiomycete genomes demonstrates inadequacy of the white-rot/brown-rot paradigm for wood decay fungi.</title>
        <authorList>
            <person name="Riley R."/>
            <person name="Salamov A.A."/>
            <person name="Brown D.W."/>
            <person name="Nagy L.G."/>
            <person name="Floudas D."/>
            <person name="Held B.W."/>
            <person name="Levasseur A."/>
            <person name="Lombard V."/>
            <person name="Morin E."/>
            <person name="Otillar R."/>
            <person name="Lindquist E.A."/>
            <person name="Sun H."/>
            <person name="LaButti K.M."/>
            <person name="Schmutz J."/>
            <person name="Jabbour D."/>
            <person name="Luo H."/>
            <person name="Baker S.E."/>
            <person name="Pisabarro A.G."/>
            <person name="Walton J.D."/>
            <person name="Blanchette R.A."/>
            <person name="Henrissat B."/>
            <person name="Martin F."/>
            <person name="Cullen D."/>
            <person name="Hibbett D.S."/>
            <person name="Grigoriev I.V."/>
        </authorList>
    </citation>
    <scope>NUCLEOTIDE SEQUENCE [LARGE SCALE GENOMIC DNA]</scope>
    <source>
        <strain evidence="2">FD-172 SS1</strain>
    </source>
</reference>
<dbReference type="Proteomes" id="UP000027195">
    <property type="component" value="Unassembled WGS sequence"/>
</dbReference>
<dbReference type="InParanoid" id="A0A067NA21"/>
<protein>
    <submittedName>
        <fullName evidence="1">Uncharacterized protein</fullName>
    </submittedName>
</protein>
<accession>A0A067NA21</accession>